<dbReference type="InterPro" id="IPR010979">
    <property type="entry name" value="Ribosomal_uS13-like_H2TH"/>
</dbReference>
<comment type="caution">
    <text evidence="2">The sequence shown here is derived from an EMBL/GenBank/DDBJ whole genome shotgun (WGS) entry which is preliminary data.</text>
</comment>
<feature type="region of interest" description="Disordered" evidence="1">
    <location>
        <begin position="46"/>
        <end position="77"/>
    </location>
</feature>
<evidence type="ECO:0000313" key="2">
    <source>
        <dbReference type="EMBL" id="GMI17791.1"/>
    </source>
</evidence>
<evidence type="ECO:0000313" key="3">
    <source>
        <dbReference type="Proteomes" id="UP001165122"/>
    </source>
</evidence>
<evidence type="ECO:0000256" key="1">
    <source>
        <dbReference type="SAM" id="MobiDB-lite"/>
    </source>
</evidence>
<reference evidence="3" key="1">
    <citation type="journal article" date="2023" name="Commun. Biol.">
        <title>Genome analysis of Parmales, the sister group of diatoms, reveals the evolutionary specialization of diatoms from phago-mixotrophs to photoautotrophs.</title>
        <authorList>
            <person name="Ban H."/>
            <person name="Sato S."/>
            <person name="Yoshikawa S."/>
            <person name="Yamada K."/>
            <person name="Nakamura Y."/>
            <person name="Ichinomiya M."/>
            <person name="Sato N."/>
            <person name="Blanc-Mathieu R."/>
            <person name="Endo H."/>
            <person name="Kuwata A."/>
            <person name="Ogata H."/>
        </authorList>
    </citation>
    <scope>NUCLEOTIDE SEQUENCE [LARGE SCALE GENOMIC DNA]</scope>
    <source>
        <strain evidence="3">NIES 3700</strain>
    </source>
</reference>
<feature type="compositionally biased region" description="Low complexity" evidence="1">
    <location>
        <begin position="51"/>
        <end position="61"/>
    </location>
</feature>
<accession>A0A9W7FTJ2</accession>
<name>A0A9W7FTJ2_9STRA</name>
<dbReference type="Gene3D" id="1.10.8.50">
    <property type="match status" value="1"/>
</dbReference>
<dbReference type="Proteomes" id="UP001165122">
    <property type="component" value="Unassembled WGS sequence"/>
</dbReference>
<keyword evidence="3" id="KW-1185">Reference proteome</keyword>
<gene>
    <name evidence="2" type="ORF">TrLO_g3289</name>
</gene>
<protein>
    <submittedName>
        <fullName evidence="2">Uncharacterized protein</fullName>
    </submittedName>
</protein>
<dbReference type="EMBL" id="BRXW01000305">
    <property type="protein sequence ID" value="GMI17791.1"/>
    <property type="molecule type" value="Genomic_DNA"/>
</dbReference>
<dbReference type="SUPFAM" id="SSF46946">
    <property type="entry name" value="S13-like H2TH domain"/>
    <property type="match status" value="1"/>
</dbReference>
<dbReference type="AlphaFoldDB" id="A0A9W7FTJ2"/>
<dbReference type="OrthoDB" id="441647at2759"/>
<organism evidence="2 3">
    <name type="scientific">Triparma laevis f. longispina</name>
    <dbReference type="NCBI Taxonomy" id="1714387"/>
    <lineage>
        <taxon>Eukaryota</taxon>
        <taxon>Sar</taxon>
        <taxon>Stramenopiles</taxon>
        <taxon>Ochrophyta</taxon>
        <taxon>Bolidophyceae</taxon>
        <taxon>Parmales</taxon>
        <taxon>Triparmaceae</taxon>
        <taxon>Triparma</taxon>
    </lineage>
</organism>
<proteinExistence type="predicted"/>
<sequence length="166" mass="18476">MSGEGPCQWQFYAQPHHQAKVGCSLAAASSFHFSVTFDPSLLAGNSPPSPLLESSSSSLSPPLLPPPTSSRPSQPRRLFPPIHPAHFSYTTVLQRFRQLRSVSPTITVAETLIKHSIFGSVGQIEKMESLFAARIHPEEPLSNIGDSLMKQLIMWIRDFDIYWMQC</sequence>
<dbReference type="GO" id="GO:0003676">
    <property type="term" value="F:nucleic acid binding"/>
    <property type="evidence" value="ECO:0007669"/>
    <property type="project" value="InterPro"/>
</dbReference>